<sequence>MMEIKLPLDAKLVMALGKSGPPVSVSELKLNQVLDAKIISNQVILNTLTVSVADKTMTLQSQQALPLQPGQSLQLQVVKLLPTPELKIIALPVPQSPNSPGFAAAESSTLKLLPSPTASAPAPTAPPFTSNPLALLNPGEHVQAQVLNIGKYTLTLQLTSVPGHTDQPQQTATTGGDSRVVMDSKQLQWSEPAAKLVLSVGSRIDLQILKSGENPVLGASLSAPSTEEHIATVFKQLLPLQVPPAQLLAQLGPLLRPTASDKTVGELLKQLAHEILQQIPDKTKLFEPTTLKQAIAQSGLFMERHLVEAETNPQSLVLQDDFKLKLSKLIAQLGLELAAPKDESSAQQTPSDLLKETLQKAQGNLAKLTLDQLNSLPRDDSPKQVWILELPFFNKTNPETLQLVVEQDKQANSESSQKNWVVSITITPPELATIRCKVSCYDGSVNTRFWSESTSTVDKINTSLDYLRQQFEQKGLKPGFMDVQQGKPTQANPQTLPPQSLLSEKV</sequence>
<dbReference type="Gene3D" id="3.30.750.140">
    <property type="match status" value="1"/>
</dbReference>
<reference evidence="3 4" key="1">
    <citation type="submission" date="2020-09" db="EMBL/GenBank/DDBJ databases">
        <title>Methylomonas albis sp. nov. and Methylomonas fluvii sp. nov.: Two cold-adapted methanotrophs from the River Elbe and an amended description of Methylovulum psychrotolerans strain Eb1.</title>
        <authorList>
            <person name="Bussmann I.K."/>
            <person name="Klings K.-W."/>
            <person name="Warnstedt J."/>
            <person name="Hoppert M."/>
            <person name="Saborowski A."/>
            <person name="Horn F."/>
            <person name="Liebner S."/>
        </authorList>
    </citation>
    <scope>NUCLEOTIDE SEQUENCE [LARGE SCALE GENOMIC DNA]</scope>
    <source>
        <strain evidence="3 4">EbA</strain>
    </source>
</reference>
<evidence type="ECO:0000313" key="3">
    <source>
        <dbReference type="EMBL" id="MBD9356273.1"/>
    </source>
</evidence>
<evidence type="ECO:0000259" key="2">
    <source>
        <dbReference type="Pfam" id="PF02120"/>
    </source>
</evidence>
<keyword evidence="3" id="KW-0966">Cell projection</keyword>
<protein>
    <submittedName>
        <fullName evidence="3">Flagellar hook-length control protein FliK</fullName>
    </submittedName>
</protein>
<gene>
    <name evidence="3" type="ORF">IE877_10285</name>
</gene>
<comment type="caution">
    <text evidence="3">The sequence shown here is derived from an EMBL/GenBank/DDBJ whole genome shotgun (WGS) entry which is preliminary data.</text>
</comment>
<dbReference type="EMBL" id="JACXSS010000001">
    <property type="protein sequence ID" value="MBD9356273.1"/>
    <property type="molecule type" value="Genomic_DNA"/>
</dbReference>
<keyword evidence="4" id="KW-1185">Reference proteome</keyword>
<dbReference type="Proteomes" id="UP000652176">
    <property type="component" value="Unassembled WGS sequence"/>
</dbReference>
<evidence type="ECO:0000256" key="1">
    <source>
        <dbReference type="SAM" id="MobiDB-lite"/>
    </source>
</evidence>
<proteinExistence type="predicted"/>
<dbReference type="InterPro" id="IPR038610">
    <property type="entry name" value="FliK-like_C_sf"/>
</dbReference>
<feature type="compositionally biased region" description="Polar residues" evidence="1">
    <location>
        <begin position="486"/>
        <end position="506"/>
    </location>
</feature>
<dbReference type="Pfam" id="PF02120">
    <property type="entry name" value="Flg_hook"/>
    <property type="match status" value="1"/>
</dbReference>
<feature type="domain" description="Flagellar hook-length control protein-like C-terminal" evidence="2">
    <location>
        <begin position="409"/>
        <end position="491"/>
    </location>
</feature>
<keyword evidence="3" id="KW-0282">Flagellum</keyword>
<accession>A0ABR9D1Z8</accession>
<name>A0ABR9D1Z8_9GAMM</name>
<feature type="region of interest" description="Disordered" evidence="1">
    <location>
        <begin position="479"/>
        <end position="506"/>
    </location>
</feature>
<evidence type="ECO:0000313" key="4">
    <source>
        <dbReference type="Proteomes" id="UP000652176"/>
    </source>
</evidence>
<keyword evidence="3" id="KW-0969">Cilium</keyword>
<dbReference type="InterPro" id="IPR021136">
    <property type="entry name" value="Flagellar_hook_control-like_C"/>
</dbReference>
<organism evidence="3 4">
    <name type="scientific">Methylomonas albis</name>
    <dbReference type="NCBI Taxonomy" id="1854563"/>
    <lineage>
        <taxon>Bacteria</taxon>
        <taxon>Pseudomonadati</taxon>
        <taxon>Pseudomonadota</taxon>
        <taxon>Gammaproteobacteria</taxon>
        <taxon>Methylococcales</taxon>
        <taxon>Methylococcaceae</taxon>
        <taxon>Methylomonas</taxon>
    </lineage>
</organism>